<keyword evidence="3" id="KW-1185">Reference proteome</keyword>
<gene>
    <name evidence="2" type="ORF">CONLIGDRAFT_684326</name>
</gene>
<dbReference type="InParanoid" id="A0A1J7J7M5"/>
<accession>A0A1J7J7M5</accession>
<dbReference type="OrthoDB" id="10485608at2759"/>
<evidence type="ECO:0000313" key="2">
    <source>
        <dbReference type="EMBL" id="OIW25784.1"/>
    </source>
</evidence>
<feature type="compositionally biased region" description="Basic and acidic residues" evidence="1">
    <location>
        <begin position="1"/>
        <end position="25"/>
    </location>
</feature>
<evidence type="ECO:0000256" key="1">
    <source>
        <dbReference type="SAM" id="MobiDB-lite"/>
    </source>
</evidence>
<sequence length="175" mass="19905">MSHLPNRAEHPRDHGMAERQRRDDPLPPALSIKITMNNVTKWLVPAIHTDMGFEELQEQVDHQILTCIVGCEDDSGVLVRHVKRWSTILVFIGQEPIPLEKLDSDRDLWMRALNTALADLEERVTRDLEKNGAFGQLPKMEKSARGGSVAPENGWVQKEDQEEDDGPPAKRQRTD</sequence>
<organism evidence="2 3">
    <name type="scientific">Coniochaeta ligniaria NRRL 30616</name>
    <dbReference type="NCBI Taxonomy" id="1408157"/>
    <lineage>
        <taxon>Eukaryota</taxon>
        <taxon>Fungi</taxon>
        <taxon>Dikarya</taxon>
        <taxon>Ascomycota</taxon>
        <taxon>Pezizomycotina</taxon>
        <taxon>Sordariomycetes</taxon>
        <taxon>Sordariomycetidae</taxon>
        <taxon>Coniochaetales</taxon>
        <taxon>Coniochaetaceae</taxon>
        <taxon>Coniochaeta</taxon>
    </lineage>
</organism>
<evidence type="ECO:0000313" key="3">
    <source>
        <dbReference type="Proteomes" id="UP000182658"/>
    </source>
</evidence>
<dbReference type="Proteomes" id="UP000182658">
    <property type="component" value="Unassembled WGS sequence"/>
</dbReference>
<feature type="region of interest" description="Disordered" evidence="1">
    <location>
        <begin position="1"/>
        <end position="29"/>
    </location>
</feature>
<reference evidence="2 3" key="1">
    <citation type="submission" date="2016-10" db="EMBL/GenBank/DDBJ databases">
        <title>Draft genome sequence of Coniochaeta ligniaria NRRL30616, a lignocellulolytic fungus for bioabatement of inhibitors in plant biomass hydrolysates.</title>
        <authorList>
            <consortium name="DOE Joint Genome Institute"/>
            <person name="Jimenez D.J."/>
            <person name="Hector R.E."/>
            <person name="Riley R."/>
            <person name="Sun H."/>
            <person name="Grigoriev I.V."/>
            <person name="Van Elsas J.D."/>
            <person name="Nichols N.N."/>
        </authorList>
    </citation>
    <scope>NUCLEOTIDE SEQUENCE [LARGE SCALE GENOMIC DNA]</scope>
    <source>
        <strain evidence="2 3">NRRL 30616</strain>
    </source>
</reference>
<proteinExistence type="predicted"/>
<dbReference type="EMBL" id="KV875101">
    <property type="protein sequence ID" value="OIW25784.1"/>
    <property type="molecule type" value="Genomic_DNA"/>
</dbReference>
<name>A0A1J7J7M5_9PEZI</name>
<protein>
    <submittedName>
        <fullName evidence="2">Uncharacterized protein</fullName>
    </submittedName>
</protein>
<feature type="region of interest" description="Disordered" evidence="1">
    <location>
        <begin position="131"/>
        <end position="175"/>
    </location>
</feature>
<dbReference type="AlphaFoldDB" id="A0A1J7J7M5"/>